<dbReference type="NCBIfam" id="TIGR02532">
    <property type="entry name" value="IV_pilin_GFxxxE"/>
    <property type="match status" value="1"/>
</dbReference>
<name>A0A7S7LYY7_9BACT</name>
<accession>A0A7S7LYY7</accession>
<protein>
    <submittedName>
        <fullName evidence="1">Type II secretion system protein</fullName>
    </submittedName>
</protein>
<dbReference type="SUPFAM" id="SSF54523">
    <property type="entry name" value="Pili subunits"/>
    <property type="match status" value="1"/>
</dbReference>
<dbReference type="EMBL" id="CP054493">
    <property type="protein sequence ID" value="QOY54016.1"/>
    <property type="molecule type" value="Genomic_DNA"/>
</dbReference>
<keyword evidence="2" id="KW-1185">Reference proteome</keyword>
<sequence length="179" mass="19227">MKKAFTMLELVMVIVVIGILAAVAIPRTGRDNVAEAATQLISHIRYAQHLALVDDKFDSTVANWYENIWQIRFTGNTYSIVSNDNTNFAQDAMNNGTNMQDIDLNDDYGVTIAFSGSCGANTIIGFDHVGRPILGDLSGTGSAYVAGNLMVANCVIGVSDGTTDINITIRPETGYASIQ</sequence>
<dbReference type="KEGG" id="smas:HUE87_08960"/>
<evidence type="ECO:0000313" key="1">
    <source>
        <dbReference type="EMBL" id="QOY54016.1"/>
    </source>
</evidence>
<reference evidence="1 2" key="1">
    <citation type="submission" date="2020-05" db="EMBL/GenBank/DDBJ databases">
        <title>Sulfurimonas marisnigri, sp. nov., and Sulfurimonas baltica, sp. nov., manganese oxide reducing chemolithoautotrophs of the class Epsilonproteobacteria isolated from the pelagic redoxclines of the Black and Baltic Seas and emended description of the genus Sulfurimonas.</title>
        <authorList>
            <person name="Henkel J.V."/>
            <person name="Laudan C."/>
            <person name="Werner J."/>
            <person name="Neu T."/>
            <person name="Plewe S."/>
            <person name="Sproer C."/>
            <person name="Bunk B."/>
            <person name="Schulz-Vogt H.N."/>
        </authorList>
    </citation>
    <scope>NUCLEOTIDE SEQUENCE [LARGE SCALE GENOMIC DNA]</scope>
    <source>
        <strain evidence="1 2">SoZ1</strain>
    </source>
</reference>
<dbReference type="InterPro" id="IPR045584">
    <property type="entry name" value="Pilin-like"/>
</dbReference>
<dbReference type="RefSeq" id="WP_194365968.1">
    <property type="nucleotide sequence ID" value="NZ_CP054493.1"/>
</dbReference>
<evidence type="ECO:0000313" key="2">
    <source>
        <dbReference type="Proteomes" id="UP000593836"/>
    </source>
</evidence>
<dbReference type="Gene3D" id="3.30.700.10">
    <property type="entry name" value="Glycoprotein, Type 4 Pilin"/>
    <property type="match status" value="1"/>
</dbReference>
<dbReference type="AlphaFoldDB" id="A0A7S7LYY7"/>
<dbReference type="Proteomes" id="UP000593836">
    <property type="component" value="Chromosome"/>
</dbReference>
<proteinExistence type="predicted"/>
<gene>
    <name evidence="1" type="ORF">HUE87_08960</name>
</gene>
<dbReference type="InterPro" id="IPR012902">
    <property type="entry name" value="N_methyl_site"/>
</dbReference>
<organism evidence="1 2">
    <name type="scientific">Candidatus Sulfurimonas marisnigri</name>
    <dbReference type="NCBI Taxonomy" id="2740405"/>
    <lineage>
        <taxon>Bacteria</taxon>
        <taxon>Pseudomonadati</taxon>
        <taxon>Campylobacterota</taxon>
        <taxon>Epsilonproteobacteria</taxon>
        <taxon>Campylobacterales</taxon>
        <taxon>Sulfurimonadaceae</taxon>
        <taxon>Sulfurimonas</taxon>
    </lineage>
</organism>